<evidence type="ECO:0000259" key="4">
    <source>
        <dbReference type="Pfam" id="PF13439"/>
    </source>
</evidence>
<dbReference type="RefSeq" id="WP_128565062.1">
    <property type="nucleotide sequence ID" value="NZ_BPQH01000014.1"/>
</dbReference>
<evidence type="ECO:0000259" key="5">
    <source>
        <dbReference type="Pfam" id="PF13524"/>
    </source>
</evidence>
<dbReference type="Pfam" id="PF13524">
    <property type="entry name" value="Glyco_trans_1_2"/>
    <property type="match status" value="1"/>
</dbReference>
<evidence type="ECO:0000256" key="1">
    <source>
        <dbReference type="ARBA" id="ARBA00022676"/>
    </source>
</evidence>
<reference evidence="6" key="1">
    <citation type="journal article" date="2021" name="Front. Microbiol.">
        <title>Comprehensive Comparative Genomics and Phenotyping of Methylobacterium Species.</title>
        <authorList>
            <person name="Alessa O."/>
            <person name="Ogura Y."/>
            <person name="Fujitani Y."/>
            <person name="Takami H."/>
            <person name="Hayashi T."/>
            <person name="Sahin N."/>
            <person name="Tani A."/>
        </authorList>
    </citation>
    <scope>NUCLEOTIDE SEQUENCE</scope>
    <source>
        <strain evidence="6">KCTC 52305</strain>
    </source>
</reference>
<dbReference type="InterPro" id="IPR028098">
    <property type="entry name" value="Glyco_trans_4-like_N"/>
</dbReference>
<reference evidence="6" key="2">
    <citation type="submission" date="2021-08" db="EMBL/GenBank/DDBJ databases">
        <authorList>
            <person name="Tani A."/>
            <person name="Ola A."/>
            <person name="Ogura Y."/>
            <person name="Katsura K."/>
            <person name="Hayashi T."/>
        </authorList>
    </citation>
    <scope>NUCLEOTIDE SEQUENCE</scope>
    <source>
        <strain evidence="6">KCTC 52305</strain>
    </source>
</reference>
<comment type="caution">
    <text evidence="6">The sequence shown here is derived from an EMBL/GenBank/DDBJ whole genome shotgun (WGS) entry which is preliminary data.</text>
</comment>
<feature type="domain" description="Spore protein YkvP/CgeB glycosyl transferase-like" evidence="5">
    <location>
        <begin position="197"/>
        <end position="316"/>
    </location>
</feature>
<evidence type="ECO:0000256" key="3">
    <source>
        <dbReference type="SAM" id="MobiDB-lite"/>
    </source>
</evidence>
<evidence type="ECO:0000313" key="7">
    <source>
        <dbReference type="Proteomes" id="UP001055167"/>
    </source>
</evidence>
<feature type="region of interest" description="Disordered" evidence="3">
    <location>
        <begin position="771"/>
        <end position="794"/>
    </location>
</feature>
<proteinExistence type="predicted"/>
<dbReference type="EMBL" id="BPQH01000014">
    <property type="protein sequence ID" value="GJD51611.1"/>
    <property type="molecule type" value="Genomic_DNA"/>
</dbReference>
<name>A0ABQ4R2V8_9HYPH</name>
<accession>A0ABQ4R2V8</accession>
<keyword evidence="1" id="KW-0328">Glycosyltransferase</keyword>
<dbReference type="Proteomes" id="UP001055167">
    <property type="component" value="Unassembled WGS sequence"/>
</dbReference>
<dbReference type="Pfam" id="PF13692">
    <property type="entry name" value="Glyco_trans_1_4"/>
    <property type="match status" value="1"/>
</dbReference>
<evidence type="ECO:0000313" key="6">
    <source>
        <dbReference type="EMBL" id="GJD51611.1"/>
    </source>
</evidence>
<dbReference type="PANTHER" id="PTHR12526:SF510">
    <property type="entry name" value="D-INOSITOL 3-PHOSPHATE GLYCOSYLTRANSFERASE"/>
    <property type="match status" value="1"/>
</dbReference>
<dbReference type="PANTHER" id="PTHR12526">
    <property type="entry name" value="GLYCOSYLTRANSFERASE"/>
    <property type="match status" value="1"/>
</dbReference>
<dbReference type="Gene3D" id="3.40.50.2000">
    <property type="entry name" value="Glycogen Phosphorylase B"/>
    <property type="match status" value="2"/>
</dbReference>
<feature type="domain" description="Glycosyltransferase subfamily 4-like N-terminal" evidence="4">
    <location>
        <begin position="351"/>
        <end position="542"/>
    </location>
</feature>
<keyword evidence="2" id="KW-0808">Transferase</keyword>
<protein>
    <recommendedName>
        <fullName evidence="8">Glycosyltransferase</fullName>
    </recommendedName>
</protein>
<dbReference type="Pfam" id="PF13439">
    <property type="entry name" value="Glyco_transf_4"/>
    <property type="match status" value="1"/>
</dbReference>
<dbReference type="SUPFAM" id="SSF53756">
    <property type="entry name" value="UDP-Glycosyltransferase/glycogen phosphorylase"/>
    <property type="match status" value="1"/>
</dbReference>
<keyword evidence="7" id="KW-1185">Reference proteome</keyword>
<organism evidence="6 7">
    <name type="scientific">Methylobacterium crusticola</name>
    <dbReference type="NCBI Taxonomy" id="1697972"/>
    <lineage>
        <taxon>Bacteria</taxon>
        <taxon>Pseudomonadati</taxon>
        <taxon>Pseudomonadota</taxon>
        <taxon>Alphaproteobacteria</taxon>
        <taxon>Hyphomicrobiales</taxon>
        <taxon>Methylobacteriaceae</taxon>
        <taxon>Methylobacterium</taxon>
    </lineage>
</organism>
<sequence length="1232" mass="133255">MSTTFRILVLDTAAQTHNSYIPLAIVDALQRHPAVELVRQADYGTAIEVFRSQRCDTFLAVGGAGGDFAVIARLCALATRAALWTTEDPYELEENLRIAAPFDAVFTNDLASLPVYGEAARHLPLAASPLFHDLAPGPDEEALYDLCFVGTAWPNRVRTINRILTGVRRPLRMKIALPANPHLPPVELVDRALFTNWRVPNPELARIANRSRITLNLERQFSAARPDQASGSTPPPRLFENALAGAFQISLGGGAEARRYFDPETEIAFCDGEDALIERIEWALDHPEARTAMAAAARRRARAEHLYDHRVDAILAALATCARPAPPVTAEAARKRVLLVTHNVAGHQPGGGVETYQHELAEGLAEFEVYTVFPQTSGGATFYTLIAHRTGERHRYGVPHGVGTDALHDAAHEQVFERILVENDIDLVHFQHLIGMPLSLPVIARACGVPTLYTLHDFYLVCTSFNLIDYRGQFCDIANRSPSECGICLGASGISGDAQQRRRNFIARMLDAVDVVVANTPFTADYVRAIYPGLAPERVRVVEMLTPAPHRPAVAARPGGADGQPAPLRVAIPGNFTRPKGADAVLRVMSALRDEPVEFVILGTIQDVELERHVRGLALPRVTLHGGYAAHELPSLLRGVDLSLHLSVWPETYMISLSEAWASGVVPIVTDLGAPGERVRDGVDGFKVGVNDAGRVCDVIRAMAFDRDRLAVLRRNAAARPAVSPAEHVAEIGALYHDLMRSHPIRPSAATVRPERDCILSSRACGIRTNNPSWKQEGSGWDAPAPARPARETREADVWRTFPTRFAHIARETVPPERQSLVRLAVDRLEADHRTASGSAIAVARGLRVEGWAFVAGHGRSLDVILHVKGEDREIYAVNPPVRRADVARHLGEAAAETSGFSFDLDLAQLRDGPHDVRLLQVYDGIVMDLGSLCTILVDRGGTAAPGPEQAGRADFAPGPAAVPRPASADAALVRLQPDPAGAPALLVEGWAADRARRRVLPQVHVGFVRQDGAAAWFKAARGRAPAALSGEDPLFSFCGFRLAVPQGLLEPGLHRIAVAESDRGETIVHETDDAVMAFPDRVVPASREAVAGPGTDAVPRVSAPPPEHRIAIDQAETDGGRQRHSLSIDGDRYLYLRGWAFVPGLGRASGLFLNLVGPERSLRVALAPMPRGDVAAHLKSSEARDAGFEVLLPLRDLPPGRYEAEVHYAAEAATAVLPVDLLVDKSAALAA</sequence>
<evidence type="ECO:0008006" key="8">
    <source>
        <dbReference type="Google" id="ProtNLM"/>
    </source>
</evidence>
<evidence type="ECO:0000256" key="2">
    <source>
        <dbReference type="ARBA" id="ARBA00022679"/>
    </source>
</evidence>
<gene>
    <name evidence="6" type="ORF">OPKNFCMD_4366</name>
</gene>
<dbReference type="InterPro" id="IPR055259">
    <property type="entry name" value="YkvP/CgeB_Glyco_trans-like"/>
</dbReference>